<reference evidence="2 3" key="1">
    <citation type="submission" date="2019-10" db="EMBL/GenBank/DDBJ databases">
        <title>The completed genome of Lactobacillus harbinensis M1.</title>
        <authorList>
            <person name="Zheng Y."/>
        </authorList>
    </citation>
    <scope>NUCLEOTIDE SEQUENCE [LARGE SCALE GENOMIC DNA]</scope>
    <source>
        <strain evidence="2 3">M1</strain>
    </source>
</reference>
<dbReference type="Proteomes" id="UP000326779">
    <property type="component" value="Chromosome"/>
</dbReference>
<proteinExistence type="predicted"/>
<evidence type="ECO:0000313" key="2">
    <source>
        <dbReference type="EMBL" id="QFR23798.1"/>
    </source>
</evidence>
<accession>A0A5P8M5L2</accession>
<evidence type="ECO:0000313" key="3">
    <source>
        <dbReference type="Proteomes" id="UP000326779"/>
    </source>
</evidence>
<protein>
    <submittedName>
        <fullName evidence="2">Uncharacterized protein</fullName>
    </submittedName>
</protein>
<dbReference type="AlphaFoldDB" id="A0A5P8M5L2"/>
<dbReference type="KEGG" id="lhb:D1010_10490"/>
<sequence>MQQAQVSKHRWIVGLQFFSIVWFVAYLGIMLFYPSLGPTVTRLLDRAATAVLVWVGIVGFPACSVGMFVYLSQNTKRGHVLWTFFVNLALWIGLATILCTLIWGGHWIDVINLNTPAPVPDVPFG</sequence>
<evidence type="ECO:0000256" key="1">
    <source>
        <dbReference type="SAM" id="Phobius"/>
    </source>
</evidence>
<dbReference type="RefSeq" id="WP_152260958.1">
    <property type="nucleotide sequence ID" value="NZ_CP045143.1"/>
</dbReference>
<feature type="transmembrane region" description="Helical" evidence="1">
    <location>
        <begin position="47"/>
        <end position="71"/>
    </location>
</feature>
<keyword evidence="1" id="KW-1133">Transmembrane helix</keyword>
<keyword evidence="1" id="KW-0812">Transmembrane</keyword>
<dbReference type="EMBL" id="CP045143">
    <property type="protein sequence ID" value="QFR23798.1"/>
    <property type="molecule type" value="Genomic_DNA"/>
</dbReference>
<feature type="transmembrane region" description="Helical" evidence="1">
    <location>
        <begin position="80"/>
        <end position="103"/>
    </location>
</feature>
<organism evidence="2 3">
    <name type="scientific">Schleiferilactobacillus harbinensis</name>
    <dbReference type="NCBI Taxonomy" id="304207"/>
    <lineage>
        <taxon>Bacteria</taxon>
        <taxon>Bacillati</taxon>
        <taxon>Bacillota</taxon>
        <taxon>Bacilli</taxon>
        <taxon>Lactobacillales</taxon>
        <taxon>Lactobacillaceae</taxon>
        <taxon>Schleiferilactobacillus</taxon>
    </lineage>
</organism>
<name>A0A5P8M5L2_9LACO</name>
<feature type="transmembrane region" description="Helical" evidence="1">
    <location>
        <begin position="12"/>
        <end position="35"/>
    </location>
</feature>
<gene>
    <name evidence="2" type="ORF">D1010_10490</name>
</gene>
<keyword evidence="1" id="KW-0472">Membrane</keyword>